<organism evidence="2 3">
    <name type="scientific">Rubroshorea leprosula</name>
    <dbReference type="NCBI Taxonomy" id="152421"/>
    <lineage>
        <taxon>Eukaryota</taxon>
        <taxon>Viridiplantae</taxon>
        <taxon>Streptophyta</taxon>
        <taxon>Embryophyta</taxon>
        <taxon>Tracheophyta</taxon>
        <taxon>Spermatophyta</taxon>
        <taxon>Magnoliopsida</taxon>
        <taxon>eudicotyledons</taxon>
        <taxon>Gunneridae</taxon>
        <taxon>Pentapetalae</taxon>
        <taxon>rosids</taxon>
        <taxon>malvids</taxon>
        <taxon>Malvales</taxon>
        <taxon>Dipterocarpaceae</taxon>
        <taxon>Rubroshorea</taxon>
    </lineage>
</organism>
<comment type="caution">
    <text evidence="2">The sequence shown here is derived from an EMBL/GenBank/DDBJ whole genome shotgun (WGS) entry which is preliminary data.</text>
</comment>
<reference evidence="2 3" key="1">
    <citation type="journal article" date="2021" name="Commun. Biol.">
        <title>The genome of Shorea leprosula (Dipterocarpaceae) highlights the ecological relevance of drought in aseasonal tropical rainforests.</title>
        <authorList>
            <person name="Ng K.K.S."/>
            <person name="Kobayashi M.J."/>
            <person name="Fawcett J.A."/>
            <person name="Hatakeyama M."/>
            <person name="Paape T."/>
            <person name="Ng C.H."/>
            <person name="Ang C.C."/>
            <person name="Tnah L.H."/>
            <person name="Lee C.T."/>
            <person name="Nishiyama T."/>
            <person name="Sese J."/>
            <person name="O'Brien M.J."/>
            <person name="Copetti D."/>
            <person name="Mohd Noor M.I."/>
            <person name="Ong R.C."/>
            <person name="Putra M."/>
            <person name="Sireger I.Z."/>
            <person name="Indrioko S."/>
            <person name="Kosugi Y."/>
            <person name="Izuno A."/>
            <person name="Isagi Y."/>
            <person name="Lee S.L."/>
            <person name="Shimizu K.K."/>
        </authorList>
    </citation>
    <scope>NUCLEOTIDE SEQUENCE [LARGE SCALE GENOMIC DNA]</scope>
    <source>
        <strain evidence="2">214</strain>
    </source>
</reference>
<feature type="region of interest" description="Disordered" evidence="1">
    <location>
        <begin position="566"/>
        <end position="596"/>
    </location>
</feature>
<dbReference type="AlphaFoldDB" id="A0AAV5HU14"/>
<name>A0AAV5HU14_9ROSI</name>
<dbReference type="EMBL" id="BPVZ01000005">
    <property type="protein sequence ID" value="GKU92223.1"/>
    <property type="molecule type" value="Genomic_DNA"/>
</dbReference>
<dbReference type="GO" id="GO:0004519">
    <property type="term" value="F:endonuclease activity"/>
    <property type="evidence" value="ECO:0007669"/>
    <property type="project" value="InterPro"/>
</dbReference>
<sequence length="625" mass="70263">MEPLLGFEDAAAATDGEEISSSSSSNGYKLVPWLSWDEWEDVRKSLFSTSPDKIAFALNRISTWRSRGCLPVVIDVTASIIEIQQKDPFFRGEGQKDDLYSEQMLAMLYCMAILRLVNCVVEKTRKQREISIADAAEAIGIPRILIDVRHEGSHRDLPALVVVRDSSIMALNWLKSYYWEPQRKQIPFQKDETSNIRREIKSKVRELAFCLKVNQSPELRSLLGKEKRSRHHAHHCGRNKIFSFMAGKVHSSKLGGSKKQISKTLKTLASLYASFSSELVSVLLEFLLKALDSSNVMNLPKDSQACQDLHTLLDDWKLVITKFSSKEPELILALLQRILDIVGTKEDTKYGMGEDVMLSENRSEISNVERLSYLFAWLVGYLKELKPLNSKDSSGKNLSKVLIELLRKSLLVSASGNSHIMHSALQLVQLLGDSFLMKKLNKLCLLSLLGTDVSEGSSLLMSYENLSQEEESISQASKKLELIKLQRMRNKAEETKVENVGNPQRWVVAKSWNPCPIGMLPRVLGSSGYLPVLDCDDGSEVLRSSEEKNWELNQCGCKRKASPDIQVLDNSSPKKARETTEENHESDGGDVPSPGVGGRLLIDTVWKQVREEELQARKSAVRILI</sequence>
<evidence type="ECO:0000313" key="3">
    <source>
        <dbReference type="Proteomes" id="UP001054252"/>
    </source>
</evidence>
<dbReference type="Pfam" id="PF04031">
    <property type="entry name" value="Las1"/>
    <property type="match status" value="1"/>
</dbReference>
<keyword evidence="3" id="KW-1185">Reference proteome</keyword>
<dbReference type="Proteomes" id="UP001054252">
    <property type="component" value="Unassembled WGS sequence"/>
</dbReference>
<gene>
    <name evidence="2" type="ORF">SLEP1_g5982</name>
</gene>
<dbReference type="PANTHER" id="PTHR15002">
    <property type="entry name" value="RIBOSOMAL BIOGENESIS PROTEIN LAS1L"/>
    <property type="match status" value="1"/>
</dbReference>
<dbReference type="GO" id="GO:0030687">
    <property type="term" value="C:preribosome, large subunit precursor"/>
    <property type="evidence" value="ECO:0007669"/>
    <property type="project" value="TreeGrafter"/>
</dbReference>
<evidence type="ECO:0000256" key="1">
    <source>
        <dbReference type="SAM" id="MobiDB-lite"/>
    </source>
</evidence>
<evidence type="ECO:0008006" key="4">
    <source>
        <dbReference type="Google" id="ProtNLM"/>
    </source>
</evidence>
<dbReference type="PANTHER" id="PTHR15002:SF0">
    <property type="entry name" value="RIBOSOMAL BIOGENESIS PROTEIN LAS1L"/>
    <property type="match status" value="1"/>
</dbReference>
<evidence type="ECO:0000313" key="2">
    <source>
        <dbReference type="EMBL" id="GKU92223.1"/>
    </source>
</evidence>
<dbReference type="GO" id="GO:0000460">
    <property type="term" value="P:maturation of 5.8S rRNA"/>
    <property type="evidence" value="ECO:0007669"/>
    <property type="project" value="TreeGrafter"/>
</dbReference>
<dbReference type="InterPro" id="IPR007174">
    <property type="entry name" value="Las1"/>
</dbReference>
<dbReference type="GO" id="GO:0000470">
    <property type="term" value="P:maturation of LSU-rRNA"/>
    <property type="evidence" value="ECO:0007669"/>
    <property type="project" value="TreeGrafter"/>
</dbReference>
<feature type="compositionally biased region" description="Basic and acidic residues" evidence="1">
    <location>
        <begin position="575"/>
        <end position="587"/>
    </location>
</feature>
<accession>A0AAV5HU14</accession>
<protein>
    <recommendedName>
        <fullName evidence="4">Las1-like family protein</fullName>
    </recommendedName>
</protein>
<dbReference type="GO" id="GO:0090730">
    <property type="term" value="C:Las1 complex"/>
    <property type="evidence" value="ECO:0007669"/>
    <property type="project" value="InterPro"/>
</dbReference>
<proteinExistence type="predicted"/>